<sequence length="88" mass="10109">MNEQLRVEVVVRAHNRESSVLQGWISREDYHALCEGAAPFVVRMNDCQSDLGLLEHSEDFYVRSAYILSIEVLDCLPPPRQSAMPRYT</sequence>
<dbReference type="Proteomes" id="UP000566995">
    <property type="component" value="Unassembled WGS sequence"/>
</dbReference>
<name>A0A7W7KMT0_PSENT</name>
<evidence type="ECO:0000313" key="1">
    <source>
        <dbReference type="EMBL" id="MBB4865245.1"/>
    </source>
</evidence>
<accession>A0A7W7KMT0</accession>
<proteinExistence type="predicted"/>
<gene>
    <name evidence="1" type="ORF">HNP46_004125</name>
</gene>
<evidence type="ECO:0000313" key="2">
    <source>
        <dbReference type="Proteomes" id="UP000566995"/>
    </source>
</evidence>
<dbReference type="RefSeq" id="WP_184592506.1">
    <property type="nucleotide sequence ID" value="NZ_JACHLI010000017.1"/>
</dbReference>
<organism evidence="1 2">
    <name type="scientific">Pseudomonas nitroreducens</name>
    <dbReference type="NCBI Taxonomy" id="46680"/>
    <lineage>
        <taxon>Bacteria</taxon>
        <taxon>Pseudomonadati</taxon>
        <taxon>Pseudomonadota</taxon>
        <taxon>Gammaproteobacteria</taxon>
        <taxon>Pseudomonadales</taxon>
        <taxon>Pseudomonadaceae</taxon>
        <taxon>Pseudomonas</taxon>
    </lineage>
</organism>
<reference evidence="1 2" key="1">
    <citation type="submission" date="2020-08" db="EMBL/GenBank/DDBJ databases">
        <title>Functional genomics of gut bacteria from endangered species of beetles.</title>
        <authorList>
            <person name="Carlos-Shanley C."/>
        </authorList>
    </citation>
    <scope>NUCLEOTIDE SEQUENCE [LARGE SCALE GENOMIC DNA]</scope>
    <source>
        <strain evidence="1 2">S00179</strain>
    </source>
</reference>
<dbReference type="EMBL" id="JACHLI010000017">
    <property type="protein sequence ID" value="MBB4865245.1"/>
    <property type="molecule type" value="Genomic_DNA"/>
</dbReference>
<protein>
    <submittedName>
        <fullName evidence="1">Uncharacterized protein</fullName>
    </submittedName>
</protein>
<dbReference type="AlphaFoldDB" id="A0A7W7KMT0"/>
<comment type="caution">
    <text evidence="1">The sequence shown here is derived from an EMBL/GenBank/DDBJ whole genome shotgun (WGS) entry which is preliminary data.</text>
</comment>